<protein>
    <submittedName>
        <fullName evidence="1">Uncharacterized protein</fullName>
    </submittedName>
</protein>
<comment type="caution">
    <text evidence="1">The sequence shown here is derived from an EMBL/GenBank/DDBJ whole genome shotgun (WGS) entry which is preliminary data.</text>
</comment>
<keyword evidence="2" id="KW-1185">Reference proteome</keyword>
<sequence length="104" mass="11752">RHIQRTQRQKIESQTRGTLFRAYLHVAACSDEAQRKVADHGRHLCCPRVQDRETLIQGVVGARIIDPKGRICDVEIWFCVIFEGQSYTCDGASRSICKSLIGHG</sequence>
<evidence type="ECO:0000313" key="1">
    <source>
        <dbReference type="EMBL" id="KAK7491045.1"/>
    </source>
</evidence>
<gene>
    <name evidence="1" type="ORF">BaRGS_00017741</name>
</gene>
<feature type="non-terminal residue" evidence="1">
    <location>
        <position position="1"/>
    </location>
</feature>
<dbReference type="Proteomes" id="UP001519460">
    <property type="component" value="Unassembled WGS sequence"/>
</dbReference>
<dbReference type="AlphaFoldDB" id="A0ABD0KV58"/>
<dbReference type="EMBL" id="JACVVK020000120">
    <property type="protein sequence ID" value="KAK7491045.1"/>
    <property type="molecule type" value="Genomic_DNA"/>
</dbReference>
<accession>A0ABD0KV58</accession>
<evidence type="ECO:0000313" key="2">
    <source>
        <dbReference type="Proteomes" id="UP001519460"/>
    </source>
</evidence>
<feature type="non-terminal residue" evidence="1">
    <location>
        <position position="104"/>
    </location>
</feature>
<proteinExistence type="predicted"/>
<organism evidence="1 2">
    <name type="scientific">Batillaria attramentaria</name>
    <dbReference type="NCBI Taxonomy" id="370345"/>
    <lineage>
        <taxon>Eukaryota</taxon>
        <taxon>Metazoa</taxon>
        <taxon>Spiralia</taxon>
        <taxon>Lophotrochozoa</taxon>
        <taxon>Mollusca</taxon>
        <taxon>Gastropoda</taxon>
        <taxon>Caenogastropoda</taxon>
        <taxon>Sorbeoconcha</taxon>
        <taxon>Cerithioidea</taxon>
        <taxon>Batillariidae</taxon>
        <taxon>Batillaria</taxon>
    </lineage>
</organism>
<reference evidence="1 2" key="1">
    <citation type="journal article" date="2023" name="Sci. Data">
        <title>Genome assembly of the Korean intertidal mud-creeper Batillaria attramentaria.</title>
        <authorList>
            <person name="Patra A.K."/>
            <person name="Ho P.T."/>
            <person name="Jun S."/>
            <person name="Lee S.J."/>
            <person name="Kim Y."/>
            <person name="Won Y.J."/>
        </authorList>
    </citation>
    <scope>NUCLEOTIDE SEQUENCE [LARGE SCALE GENOMIC DNA]</scope>
    <source>
        <strain evidence="1">Wonlab-2016</strain>
    </source>
</reference>
<name>A0ABD0KV58_9CAEN</name>